<dbReference type="AlphaFoldDB" id="A0A6C0IHB1"/>
<accession>A0A6C0IHB1</accession>
<dbReference type="PANTHER" id="PTHR11618:SF13">
    <property type="entry name" value="TRANSCRIPTION INITIATION FACTOR IIB"/>
    <property type="match status" value="1"/>
</dbReference>
<keyword evidence="1" id="KW-0805">Transcription regulation</keyword>
<evidence type="ECO:0000259" key="3">
    <source>
        <dbReference type="Pfam" id="PF00382"/>
    </source>
</evidence>
<dbReference type="GO" id="GO:0005634">
    <property type="term" value="C:nucleus"/>
    <property type="evidence" value="ECO:0007669"/>
    <property type="project" value="TreeGrafter"/>
</dbReference>
<dbReference type="Pfam" id="PF00382">
    <property type="entry name" value="TFIIB"/>
    <property type="match status" value="1"/>
</dbReference>
<dbReference type="CDD" id="cd00043">
    <property type="entry name" value="CYCLIN_SF"/>
    <property type="match status" value="2"/>
</dbReference>
<dbReference type="Gene3D" id="1.10.472.10">
    <property type="entry name" value="Cyclin-like"/>
    <property type="match status" value="1"/>
</dbReference>
<evidence type="ECO:0000313" key="4">
    <source>
        <dbReference type="EMBL" id="QHT92524.1"/>
    </source>
</evidence>
<dbReference type="EMBL" id="MN740187">
    <property type="protein sequence ID" value="QHT92524.1"/>
    <property type="molecule type" value="Genomic_DNA"/>
</dbReference>
<protein>
    <recommendedName>
        <fullName evidence="3">Transcription factor TFIIB cyclin-like domain-containing protein</fullName>
    </recommendedName>
</protein>
<dbReference type="GO" id="GO:0070897">
    <property type="term" value="P:transcription preinitiation complex assembly"/>
    <property type="evidence" value="ECO:0007669"/>
    <property type="project" value="InterPro"/>
</dbReference>
<dbReference type="GO" id="GO:0017025">
    <property type="term" value="F:TBP-class protein binding"/>
    <property type="evidence" value="ECO:0007669"/>
    <property type="project" value="InterPro"/>
</dbReference>
<evidence type="ECO:0000256" key="2">
    <source>
        <dbReference type="ARBA" id="ARBA00023163"/>
    </source>
</evidence>
<evidence type="ECO:0000256" key="1">
    <source>
        <dbReference type="ARBA" id="ARBA00023015"/>
    </source>
</evidence>
<dbReference type="PANTHER" id="PTHR11618">
    <property type="entry name" value="TRANSCRIPTION INITIATION FACTOR IIB-RELATED"/>
    <property type="match status" value="1"/>
</dbReference>
<organism evidence="4">
    <name type="scientific">viral metagenome</name>
    <dbReference type="NCBI Taxonomy" id="1070528"/>
    <lineage>
        <taxon>unclassified sequences</taxon>
        <taxon>metagenomes</taxon>
        <taxon>organismal metagenomes</taxon>
    </lineage>
</organism>
<reference evidence="4" key="1">
    <citation type="journal article" date="2020" name="Nature">
        <title>Giant virus diversity and host interactions through global metagenomics.</title>
        <authorList>
            <person name="Schulz F."/>
            <person name="Roux S."/>
            <person name="Paez-Espino D."/>
            <person name="Jungbluth S."/>
            <person name="Walsh D.A."/>
            <person name="Denef V.J."/>
            <person name="McMahon K.D."/>
            <person name="Konstantinidis K.T."/>
            <person name="Eloe-Fadrosh E.A."/>
            <person name="Kyrpides N.C."/>
            <person name="Woyke T."/>
        </authorList>
    </citation>
    <scope>NUCLEOTIDE SEQUENCE</scope>
    <source>
        <strain evidence="4">GVMAG-M-3300023184-88</strain>
    </source>
</reference>
<dbReference type="PRINTS" id="PR00685">
    <property type="entry name" value="TIFACTORIIB"/>
</dbReference>
<dbReference type="InterPro" id="IPR036915">
    <property type="entry name" value="Cyclin-like_sf"/>
</dbReference>
<keyword evidence="2" id="KW-0804">Transcription</keyword>
<feature type="domain" description="Transcription factor TFIIB cyclin-like" evidence="3">
    <location>
        <begin position="164"/>
        <end position="253"/>
    </location>
</feature>
<dbReference type="InterPro" id="IPR000812">
    <property type="entry name" value="TFIIB"/>
</dbReference>
<dbReference type="Gene3D" id="1.10.472.170">
    <property type="match status" value="1"/>
</dbReference>
<sequence length="376" mass="42221">MSVVSIWFMLKLAHFRPARNYPKIDNVCSVLSKQEMESLFKYRTASSLPPIKESFESWEPEKIIVPLDMDTCPHCFNTDCLYSTDLLTCKACGYIISRPFDNTAEYRYFSQEDRGGDPTRVGAPQDPRLPEASLGTVILNGYGTAKAMYRVRKYHSWNTVPYKERTFLQTCEHLSLIGLNSGINQSIIEESKNLYTTLQEIGGRQGLSRDALLSACLYTSLKQSGSPRKPKEISEIFGLSSSTFTKALKQMQEVMALARQKGVLRLTTTNKPSQSSTKATEYIQLPLSRLPIDRQQMDHLSVLCKRIAEKAEEAGLSQENMPPSLAAGCLAFVIKRCETLNIPLTKIAEASEISVATLQKCLRRLESYSDTLEVVL</sequence>
<name>A0A6C0IHB1_9ZZZZ</name>
<dbReference type="SUPFAM" id="SSF47954">
    <property type="entry name" value="Cyclin-like"/>
    <property type="match status" value="2"/>
</dbReference>
<dbReference type="InterPro" id="IPR013150">
    <property type="entry name" value="TFIIB_cyclin"/>
</dbReference>
<dbReference type="GO" id="GO:0097550">
    <property type="term" value="C:transcription preinitiation complex"/>
    <property type="evidence" value="ECO:0007669"/>
    <property type="project" value="TreeGrafter"/>
</dbReference>
<proteinExistence type="predicted"/>